<dbReference type="InterPro" id="IPR000535">
    <property type="entry name" value="MSP_dom"/>
</dbReference>
<accession>A0A3R7LSM6</accession>
<keyword evidence="2" id="KW-0472">Membrane</keyword>
<dbReference type="PROSITE" id="PS50202">
    <property type="entry name" value="MSP"/>
    <property type="match status" value="1"/>
</dbReference>
<dbReference type="Gene3D" id="2.60.40.10">
    <property type="entry name" value="Immunoglobulins"/>
    <property type="match status" value="1"/>
</dbReference>
<evidence type="ECO:0000256" key="2">
    <source>
        <dbReference type="SAM" id="Phobius"/>
    </source>
</evidence>
<protein>
    <recommendedName>
        <fullName evidence="3">MSP domain-containing protein</fullName>
    </recommendedName>
</protein>
<feature type="compositionally biased region" description="Polar residues" evidence="1">
    <location>
        <begin position="187"/>
        <end position="211"/>
    </location>
</feature>
<dbReference type="RefSeq" id="XP_029236997.1">
    <property type="nucleotide sequence ID" value="XM_029383156.1"/>
</dbReference>
<dbReference type="Proteomes" id="UP000283634">
    <property type="component" value="Unassembled WGS sequence"/>
</dbReference>
<gene>
    <name evidence="4" type="ORF">TraAM80_06305</name>
</gene>
<evidence type="ECO:0000259" key="3">
    <source>
        <dbReference type="PROSITE" id="PS50202"/>
    </source>
</evidence>
<dbReference type="EMBL" id="MKGL01000227">
    <property type="protein sequence ID" value="RNF02572.1"/>
    <property type="molecule type" value="Genomic_DNA"/>
</dbReference>
<keyword evidence="2" id="KW-1133">Transmembrane helix</keyword>
<feature type="domain" description="MSP" evidence="3">
    <location>
        <begin position="26"/>
        <end position="153"/>
    </location>
</feature>
<keyword evidence="5" id="KW-1185">Reference proteome</keyword>
<dbReference type="InterPro" id="IPR013783">
    <property type="entry name" value="Ig-like_fold"/>
</dbReference>
<evidence type="ECO:0000256" key="1">
    <source>
        <dbReference type="SAM" id="MobiDB-lite"/>
    </source>
</evidence>
<name>A0A3R7LSM6_TRYRA</name>
<feature type="compositionally biased region" description="Low complexity" evidence="1">
    <location>
        <begin position="226"/>
        <end position="237"/>
    </location>
</feature>
<dbReference type="AlphaFoldDB" id="A0A3R7LSM6"/>
<dbReference type="InterPro" id="IPR008962">
    <property type="entry name" value="PapD-like_sf"/>
</dbReference>
<feature type="transmembrane region" description="Helical" evidence="2">
    <location>
        <begin position="279"/>
        <end position="299"/>
    </location>
</feature>
<reference evidence="4 5" key="1">
    <citation type="journal article" date="2018" name="BMC Genomics">
        <title>Genomic comparison of Trypanosoma conorhini and Trypanosoma rangeli to Trypanosoma cruzi strains of high and low virulence.</title>
        <authorList>
            <person name="Bradwell K.R."/>
            <person name="Koparde V.N."/>
            <person name="Matveyev A.V."/>
            <person name="Serrano M.G."/>
            <person name="Alves J.M."/>
            <person name="Parikh H."/>
            <person name="Huang B."/>
            <person name="Lee V."/>
            <person name="Espinosa-Alvarez O."/>
            <person name="Ortiz P.A."/>
            <person name="Costa-Martins A.G."/>
            <person name="Teixeira M.M."/>
            <person name="Buck G.A."/>
        </authorList>
    </citation>
    <scope>NUCLEOTIDE SEQUENCE [LARGE SCALE GENOMIC DNA]</scope>
    <source>
        <strain evidence="4 5">AM80</strain>
    </source>
</reference>
<proteinExistence type="predicted"/>
<sequence length="300" mass="32845">MELLSTVDKLERKRKNDAALSASETLVLLEPSSLLFPPPHRGRAVQNVVVMYNIGSLPCIFKIKSRTPERYYIKPNMGTISAQGAVRVCCILRPQAEDLPSTTRDVFRFCLKPIPWRLLPKRRELLHGAKLKKLWDAADCEALTTVTKQLHCCFEGDAASPPGAFITVLDPATIGLEIPAERTNAVSASATGVDSNDSTGLTQEASQQEGRPSSIVKRQGKGLQDSTGSTPGPSSPSWKEQRESMGGAGSSISQGRARELTHGMGFIIRKTTKTMGHQVLLVSFFLMVCNCVWLVFHLLR</sequence>
<dbReference type="SUPFAM" id="SSF49354">
    <property type="entry name" value="PapD-like"/>
    <property type="match status" value="1"/>
</dbReference>
<dbReference type="Pfam" id="PF00635">
    <property type="entry name" value="Motile_Sperm"/>
    <property type="match status" value="1"/>
</dbReference>
<dbReference type="GeneID" id="40330238"/>
<dbReference type="OrthoDB" id="278612at2759"/>
<feature type="region of interest" description="Disordered" evidence="1">
    <location>
        <begin position="187"/>
        <end position="255"/>
    </location>
</feature>
<organism evidence="4 5">
    <name type="scientific">Trypanosoma rangeli</name>
    <dbReference type="NCBI Taxonomy" id="5698"/>
    <lineage>
        <taxon>Eukaryota</taxon>
        <taxon>Discoba</taxon>
        <taxon>Euglenozoa</taxon>
        <taxon>Kinetoplastea</taxon>
        <taxon>Metakinetoplastina</taxon>
        <taxon>Trypanosomatida</taxon>
        <taxon>Trypanosomatidae</taxon>
        <taxon>Trypanosoma</taxon>
        <taxon>Herpetosoma</taxon>
    </lineage>
</organism>
<evidence type="ECO:0000313" key="5">
    <source>
        <dbReference type="Proteomes" id="UP000283634"/>
    </source>
</evidence>
<keyword evidence="2" id="KW-0812">Transmembrane</keyword>
<comment type="caution">
    <text evidence="4">The sequence shown here is derived from an EMBL/GenBank/DDBJ whole genome shotgun (WGS) entry which is preliminary data.</text>
</comment>
<evidence type="ECO:0000313" key="4">
    <source>
        <dbReference type="EMBL" id="RNF02572.1"/>
    </source>
</evidence>